<evidence type="ECO:0000313" key="2">
    <source>
        <dbReference type="Proteomes" id="UP000028782"/>
    </source>
</evidence>
<organism evidence="1 2">
    <name type="scientific">Comamonas testosteroni TK102</name>
    <dbReference type="NCBI Taxonomy" id="1392005"/>
    <lineage>
        <taxon>Bacteria</taxon>
        <taxon>Pseudomonadati</taxon>
        <taxon>Pseudomonadota</taxon>
        <taxon>Betaproteobacteria</taxon>
        <taxon>Burkholderiales</taxon>
        <taxon>Comamonadaceae</taxon>
        <taxon>Comamonas</taxon>
    </lineage>
</organism>
<dbReference type="AlphaFoldDB" id="A0A076PRJ2"/>
<dbReference type="Proteomes" id="UP000028782">
    <property type="component" value="Chromosome"/>
</dbReference>
<dbReference type="HOGENOM" id="CLU_2552409_0_0_4"/>
<name>A0A076PRJ2_COMTE</name>
<accession>A0A076PRJ2</accession>
<evidence type="ECO:0000313" key="1">
    <source>
        <dbReference type="EMBL" id="AIJ45987.1"/>
    </source>
</evidence>
<proteinExistence type="predicted"/>
<protein>
    <submittedName>
        <fullName evidence="1">3-oxoacyl-(Acyl-carrier-protein) synthase</fullName>
    </submittedName>
</protein>
<dbReference type="EMBL" id="CP006704">
    <property type="protein sequence ID" value="AIJ45987.1"/>
    <property type="molecule type" value="Genomic_DNA"/>
</dbReference>
<dbReference type="KEGG" id="ctes:O987_09292"/>
<reference evidence="1 2" key="1">
    <citation type="journal article" date="2014" name="Genome Announc.">
        <title>Complete Genome Sequence of Polychlorinated Biphenyl Degrader Comamonas testosteroni TK102 (NBRC 109938).</title>
        <authorList>
            <person name="Fukuda K."/>
            <person name="Hosoyama A."/>
            <person name="Tsuchikane K."/>
            <person name="Ohji S."/>
            <person name="Yamazoe A."/>
            <person name="Fujita N."/>
            <person name="Shintani M."/>
            <person name="Kimbara K."/>
        </authorList>
    </citation>
    <scope>NUCLEOTIDE SEQUENCE [LARGE SCALE GENOMIC DNA]</scope>
    <source>
        <strain evidence="1">TK102</strain>
    </source>
</reference>
<sequence>MRFFARGFGRWWQIVHETEGGLQKLVRLQPGTVPILVSIAARSGFVAAEAGGICHVLVPACAECNRIIAAHGLATDWRPAWN</sequence>
<gene>
    <name evidence="1" type="ORF">O987_09292</name>
</gene>